<evidence type="ECO:0000256" key="6">
    <source>
        <dbReference type="ARBA" id="ARBA00022842"/>
    </source>
</evidence>
<dbReference type="InterPro" id="IPR050582">
    <property type="entry name" value="HAD-like_SerB"/>
</dbReference>
<keyword evidence="7" id="KW-0718">Serine biosynthesis</keyword>
<dbReference type="EC" id="3.1.3.3" evidence="2"/>
<dbReference type="GO" id="GO:0016740">
    <property type="term" value="F:transferase activity"/>
    <property type="evidence" value="ECO:0007669"/>
    <property type="project" value="UniProtKB-KW"/>
</dbReference>
<dbReference type="NCBIfam" id="NF010109">
    <property type="entry name" value="PRK13582.1"/>
    <property type="match status" value="1"/>
</dbReference>
<evidence type="ECO:0000256" key="2">
    <source>
        <dbReference type="ARBA" id="ARBA00012640"/>
    </source>
</evidence>
<dbReference type="AlphaFoldDB" id="A0A7W0CC90"/>
<gene>
    <name evidence="13" type="ORF">HNR65_003430</name>
</gene>
<evidence type="ECO:0000256" key="8">
    <source>
        <dbReference type="ARBA" id="ARBA00048138"/>
    </source>
</evidence>
<feature type="binding site" evidence="12">
    <location>
        <position position="10"/>
    </location>
    <ligand>
        <name>Mg(2+)</name>
        <dbReference type="ChEBI" id="CHEBI:18420"/>
    </ligand>
</feature>
<comment type="caution">
    <text evidence="13">The sequence shown here is derived from an EMBL/GenBank/DDBJ whole genome shotgun (WGS) entry which is preliminary data.</text>
</comment>
<comment type="cofactor">
    <cofactor evidence="12">
        <name>Mg(2+)</name>
        <dbReference type="ChEBI" id="CHEBI:18420"/>
    </cofactor>
    <text evidence="12">Binds 1 Mg(2+) ion per subunit.</text>
</comment>
<evidence type="ECO:0000256" key="9">
    <source>
        <dbReference type="ARBA" id="ARBA00048523"/>
    </source>
</evidence>
<accession>A0A7W0CC90</accession>
<reference evidence="13 14" key="1">
    <citation type="submission" date="2020-07" db="EMBL/GenBank/DDBJ databases">
        <title>Genomic Encyclopedia of Type Strains, Phase IV (KMG-IV): sequencing the most valuable type-strain genomes for metagenomic binning, comparative biology and taxonomic classification.</title>
        <authorList>
            <person name="Goeker M."/>
        </authorList>
    </citation>
    <scope>NUCLEOTIDE SEQUENCE [LARGE SCALE GENOMIC DNA]</scope>
    <source>
        <strain evidence="13 14">DSM 17721</strain>
    </source>
</reference>
<dbReference type="SUPFAM" id="SSF56784">
    <property type="entry name" value="HAD-like"/>
    <property type="match status" value="1"/>
</dbReference>
<dbReference type="PANTHER" id="PTHR43344:SF2">
    <property type="entry name" value="PHOSPHOSERINE PHOSPHATASE"/>
    <property type="match status" value="1"/>
</dbReference>
<dbReference type="NCBIfam" id="TIGR01488">
    <property type="entry name" value="HAD-SF-IB"/>
    <property type="match status" value="1"/>
</dbReference>
<evidence type="ECO:0000256" key="10">
    <source>
        <dbReference type="PIRSR" id="PIRSR611863-1"/>
    </source>
</evidence>
<dbReference type="InterPro" id="IPR023214">
    <property type="entry name" value="HAD_sf"/>
</dbReference>
<feature type="binding site" evidence="11">
    <location>
        <begin position="91"/>
        <end position="92"/>
    </location>
    <ligand>
        <name>substrate</name>
    </ligand>
</feature>
<feature type="binding site" evidence="11">
    <location>
        <position position="47"/>
    </location>
    <ligand>
        <name>substrate</name>
    </ligand>
</feature>
<dbReference type="PANTHER" id="PTHR43344">
    <property type="entry name" value="PHOSPHOSERINE PHOSPHATASE"/>
    <property type="match status" value="1"/>
</dbReference>
<feature type="binding site" evidence="11">
    <location>
        <position position="156"/>
    </location>
    <ligand>
        <name>substrate</name>
    </ligand>
</feature>
<proteinExistence type="predicted"/>
<evidence type="ECO:0000256" key="12">
    <source>
        <dbReference type="PIRSR" id="PIRSR611863-3"/>
    </source>
</evidence>
<feature type="active site" description="Nucleophile" evidence="10">
    <location>
        <position position="8"/>
    </location>
</feature>
<evidence type="ECO:0000256" key="7">
    <source>
        <dbReference type="ARBA" id="ARBA00023299"/>
    </source>
</evidence>
<feature type="binding site" evidence="11">
    <location>
        <position position="16"/>
    </location>
    <ligand>
        <name>substrate</name>
    </ligand>
</feature>
<dbReference type="GO" id="GO:0036424">
    <property type="term" value="F:L-phosphoserine phosphatase activity"/>
    <property type="evidence" value="ECO:0007669"/>
    <property type="project" value="TreeGrafter"/>
</dbReference>
<keyword evidence="3" id="KW-0028">Amino-acid biosynthesis</keyword>
<protein>
    <recommendedName>
        <fullName evidence="2">phosphoserine phosphatase</fullName>
        <ecNumber evidence="2">3.1.3.3</ecNumber>
    </recommendedName>
</protein>
<dbReference type="RefSeq" id="WP_181552688.1">
    <property type="nucleotide sequence ID" value="NZ_JACDUS010000016.1"/>
</dbReference>
<dbReference type="GO" id="GO:0005737">
    <property type="term" value="C:cytoplasm"/>
    <property type="evidence" value="ECO:0007669"/>
    <property type="project" value="TreeGrafter"/>
</dbReference>
<dbReference type="GO" id="GO:0000287">
    <property type="term" value="F:magnesium ion binding"/>
    <property type="evidence" value="ECO:0007669"/>
    <property type="project" value="TreeGrafter"/>
</dbReference>
<evidence type="ECO:0000256" key="1">
    <source>
        <dbReference type="ARBA" id="ARBA00005135"/>
    </source>
</evidence>
<evidence type="ECO:0000313" key="14">
    <source>
        <dbReference type="Proteomes" id="UP000525298"/>
    </source>
</evidence>
<dbReference type="EMBL" id="JACDUS010000016">
    <property type="protein sequence ID" value="MBA2883073.1"/>
    <property type="molecule type" value="Genomic_DNA"/>
</dbReference>
<dbReference type="Pfam" id="PF12710">
    <property type="entry name" value="HAD"/>
    <property type="match status" value="1"/>
</dbReference>
<dbReference type="NCBIfam" id="TIGR02137">
    <property type="entry name" value="HSK-PSP"/>
    <property type="match status" value="1"/>
</dbReference>
<feature type="active site" description="Proton donor" evidence="10">
    <location>
        <position position="10"/>
    </location>
</feature>
<keyword evidence="6" id="KW-0460">Magnesium</keyword>
<evidence type="ECO:0000256" key="3">
    <source>
        <dbReference type="ARBA" id="ARBA00022605"/>
    </source>
</evidence>
<evidence type="ECO:0000256" key="4">
    <source>
        <dbReference type="ARBA" id="ARBA00022723"/>
    </source>
</evidence>
<name>A0A7W0CC90_9BACT</name>
<dbReference type="GO" id="GO:0006564">
    <property type="term" value="P:L-serine biosynthetic process"/>
    <property type="evidence" value="ECO:0007669"/>
    <property type="project" value="UniProtKB-KW"/>
</dbReference>
<dbReference type="InterPro" id="IPR011863">
    <property type="entry name" value="HSK-PSP"/>
</dbReference>
<comment type="catalytic activity">
    <reaction evidence="8">
        <text>O-phospho-L-serine + H2O = L-serine + phosphate</text>
        <dbReference type="Rhea" id="RHEA:21208"/>
        <dbReference type="ChEBI" id="CHEBI:15377"/>
        <dbReference type="ChEBI" id="CHEBI:33384"/>
        <dbReference type="ChEBI" id="CHEBI:43474"/>
        <dbReference type="ChEBI" id="CHEBI:57524"/>
        <dbReference type="EC" id="3.1.3.3"/>
    </reaction>
</comment>
<feature type="binding site" evidence="12">
    <location>
        <position position="8"/>
    </location>
    <ligand>
        <name>Mg(2+)</name>
        <dbReference type="ChEBI" id="CHEBI:18420"/>
    </ligand>
</feature>
<dbReference type="Proteomes" id="UP000525298">
    <property type="component" value="Unassembled WGS sequence"/>
</dbReference>
<dbReference type="Gene3D" id="3.40.50.1000">
    <property type="entry name" value="HAD superfamily/HAD-like"/>
    <property type="match status" value="1"/>
</dbReference>
<dbReference type="Gene3D" id="3.90.1470.10">
    <property type="entry name" value="thrh gene product, domain 2"/>
    <property type="match status" value="1"/>
</dbReference>
<evidence type="ECO:0000256" key="11">
    <source>
        <dbReference type="PIRSR" id="PIRSR611863-2"/>
    </source>
</evidence>
<evidence type="ECO:0000313" key="13">
    <source>
        <dbReference type="EMBL" id="MBA2883073.1"/>
    </source>
</evidence>
<feature type="binding site" evidence="12">
    <location>
        <position position="153"/>
    </location>
    <ligand>
        <name>Mg(2+)</name>
        <dbReference type="ChEBI" id="CHEBI:18420"/>
    </ligand>
</feature>
<keyword evidence="4" id="KW-0479">Metal-binding</keyword>
<keyword evidence="14" id="KW-1185">Reference proteome</keyword>
<sequence>MQHMLCSDLEGVFVPEIWINVAEKTGIEELRLTTRDISDYNVLMDKRLSILDAHGLTLNDIQAVIAEIEPLPGALEFLDAIRAEHQIIIVSDTFLEFAGPLMEKLKRPTLFCNCLKVADTGRITGYELRQENGKKKTTRALQDLNYRVIAFGDSYNDISMLQTADNAFLFRPPENVVQEFPQIAVAYEYDQLAALIQEAISSCHS</sequence>
<feature type="binding site" evidence="11">
    <location>
        <position position="134"/>
    </location>
    <ligand>
        <name>substrate</name>
    </ligand>
</feature>
<keyword evidence="5 13" id="KW-0378">Hydrolase</keyword>
<dbReference type="InterPro" id="IPR036412">
    <property type="entry name" value="HAD-like_sf"/>
</dbReference>
<comment type="pathway">
    <text evidence="1">Amino-acid biosynthesis; L-serine biosynthesis; L-serine from 3-phospho-D-glycerate: step 3/3.</text>
</comment>
<comment type="catalytic activity">
    <reaction evidence="9">
        <text>O-phospho-D-serine + H2O = D-serine + phosphate</text>
        <dbReference type="Rhea" id="RHEA:24873"/>
        <dbReference type="ChEBI" id="CHEBI:15377"/>
        <dbReference type="ChEBI" id="CHEBI:35247"/>
        <dbReference type="ChEBI" id="CHEBI:43474"/>
        <dbReference type="ChEBI" id="CHEBI:58680"/>
        <dbReference type="EC" id="3.1.3.3"/>
    </reaction>
</comment>
<keyword evidence="13" id="KW-0808">Transferase</keyword>
<evidence type="ECO:0000256" key="5">
    <source>
        <dbReference type="ARBA" id="ARBA00022801"/>
    </source>
</evidence>
<organism evidence="13 14">
    <name type="scientific">Desulfosalsimonas propionicica</name>
    <dbReference type="NCBI Taxonomy" id="332175"/>
    <lineage>
        <taxon>Bacteria</taxon>
        <taxon>Pseudomonadati</taxon>
        <taxon>Thermodesulfobacteriota</taxon>
        <taxon>Desulfobacteria</taxon>
        <taxon>Desulfobacterales</taxon>
        <taxon>Desulfosalsimonadaceae</taxon>
        <taxon>Desulfosalsimonas</taxon>
    </lineage>
</organism>